<dbReference type="InParanoid" id="A0A0V1BM69"/>
<accession>A0A0V1BM69</accession>
<evidence type="ECO:0000313" key="1">
    <source>
        <dbReference type="EMBL" id="KRY37848.1"/>
    </source>
</evidence>
<sequence>MEGRGGAMSGTATANLAQGCNSLPGCSTDVENVVLERVFMLFLCFRYFLLCDVGNDWKTSSVEAVRVDVINCSIV</sequence>
<gene>
    <name evidence="1" type="ORF">T01_5655</name>
</gene>
<keyword evidence="2" id="KW-1185">Reference proteome</keyword>
<evidence type="ECO:0000313" key="2">
    <source>
        <dbReference type="Proteomes" id="UP000054776"/>
    </source>
</evidence>
<reference evidence="1 2" key="1">
    <citation type="submission" date="2015-01" db="EMBL/GenBank/DDBJ databases">
        <title>Evolution of Trichinella species and genotypes.</title>
        <authorList>
            <person name="Korhonen P.K."/>
            <person name="Edoardo P."/>
            <person name="Giuseppe L.R."/>
            <person name="Gasser R.B."/>
        </authorList>
    </citation>
    <scope>NUCLEOTIDE SEQUENCE [LARGE SCALE GENOMIC DNA]</scope>
    <source>
        <strain evidence="1">ISS3</strain>
    </source>
</reference>
<dbReference type="Proteomes" id="UP000054776">
    <property type="component" value="Unassembled WGS sequence"/>
</dbReference>
<protein>
    <submittedName>
        <fullName evidence="1">Uncharacterized protein</fullName>
    </submittedName>
</protein>
<name>A0A0V1BM69_TRISP</name>
<organism evidence="1 2">
    <name type="scientific">Trichinella spiralis</name>
    <name type="common">Trichina worm</name>
    <dbReference type="NCBI Taxonomy" id="6334"/>
    <lineage>
        <taxon>Eukaryota</taxon>
        <taxon>Metazoa</taxon>
        <taxon>Ecdysozoa</taxon>
        <taxon>Nematoda</taxon>
        <taxon>Enoplea</taxon>
        <taxon>Dorylaimia</taxon>
        <taxon>Trichinellida</taxon>
        <taxon>Trichinellidae</taxon>
        <taxon>Trichinella</taxon>
    </lineage>
</organism>
<dbReference type="AlphaFoldDB" id="A0A0V1BM69"/>
<comment type="caution">
    <text evidence="1">The sequence shown here is derived from an EMBL/GenBank/DDBJ whole genome shotgun (WGS) entry which is preliminary data.</text>
</comment>
<proteinExistence type="predicted"/>
<dbReference type="EMBL" id="JYDH01000030">
    <property type="protein sequence ID" value="KRY37848.1"/>
    <property type="molecule type" value="Genomic_DNA"/>
</dbReference>
<dbReference type="PROSITE" id="PS51257">
    <property type="entry name" value="PROKAR_LIPOPROTEIN"/>
    <property type="match status" value="1"/>
</dbReference>